<keyword evidence="4" id="KW-0648">Protein biosynthesis</keyword>
<dbReference type="SUPFAM" id="SSF52156">
    <property type="entry name" value="Initiation factor IF2/eIF5b, domain 3"/>
    <property type="match status" value="1"/>
</dbReference>
<evidence type="ECO:0000256" key="1">
    <source>
        <dbReference type="ARBA" id="ARBA00007733"/>
    </source>
</evidence>
<dbReference type="AlphaFoldDB" id="A0A8K0NMJ9"/>
<evidence type="ECO:0000256" key="5">
    <source>
        <dbReference type="ARBA" id="ARBA00023134"/>
    </source>
</evidence>
<dbReference type="Gene3D" id="3.40.50.10050">
    <property type="entry name" value="Translation initiation factor IF- 2, domain 3"/>
    <property type="match status" value="1"/>
</dbReference>
<dbReference type="InterPro" id="IPR036925">
    <property type="entry name" value="TIF_IF2_dom3_sf"/>
</dbReference>
<dbReference type="GO" id="GO:0003743">
    <property type="term" value="F:translation initiation factor activity"/>
    <property type="evidence" value="ECO:0007669"/>
    <property type="project" value="UniProtKB-KW"/>
</dbReference>
<reference evidence="8" key="1">
    <citation type="submission" date="2020-04" db="EMBL/GenBank/DDBJ databases">
        <title>Analysis of mating type loci in Filobasidium floriforme.</title>
        <authorList>
            <person name="Nowrousian M."/>
        </authorList>
    </citation>
    <scope>NUCLEOTIDE SEQUENCE</scope>
    <source>
        <strain evidence="8">CBS 6242</strain>
    </source>
</reference>
<evidence type="ECO:0000256" key="3">
    <source>
        <dbReference type="ARBA" id="ARBA00022741"/>
    </source>
</evidence>
<keyword evidence="2" id="KW-0396">Initiation factor</keyword>
<dbReference type="PRINTS" id="PR00315">
    <property type="entry name" value="ELONGATNFCT"/>
</dbReference>
<dbReference type="CDD" id="cd03702">
    <property type="entry name" value="IF2_mtIF2_II"/>
    <property type="match status" value="1"/>
</dbReference>
<dbReference type="PANTHER" id="PTHR43381:SF20">
    <property type="entry name" value="TRANSLATION INITIATION FACTOR IF-2, MITOCHONDRIAL"/>
    <property type="match status" value="1"/>
</dbReference>
<dbReference type="InterPro" id="IPR044145">
    <property type="entry name" value="IF2_II"/>
</dbReference>
<dbReference type="FunFam" id="2.40.30.10:FF:000008">
    <property type="entry name" value="Translation initiation factor IF-2"/>
    <property type="match status" value="1"/>
</dbReference>
<evidence type="ECO:0000259" key="7">
    <source>
        <dbReference type="PROSITE" id="PS51722"/>
    </source>
</evidence>
<protein>
    <recommendedName>
        <fullName evidence="7">Tr-type G domain-containing protein</fullName>
    </recommendedName>
</protein>
<evidence type="ECO:0000313" key="9">
    <source>
        <dbReference type="Proteomes" id="UP000812966"/>
    </source>
</evidence>
<dbReference type="Gene3D" id="3.40.50.300">
    <property type="entry name" value="P-loop containing nucleotide triphosphate hydrolases"/>
    <property type="match status" value="1"/>
</dbReference>
<dbReference type="GO" id="GO:0005525">
    <property type="term" value="F:GTP binding"/>
    <property type="evidence" value="ECO:0007669"/>
    <property type="project" value="UniProtKB-KW"/>
</dbReference>
<dbReference type="InterPro" id="IPR009000">
    <property type="entry name" value="Transl_B-barrel_sf"/>
</dbReference>
<evidence type="ECO:0000256" key="2">
    <source>
        <dbReference type="ARBA" id="ARBA00022540"/>
    </source>
</evidence>
<comment type="similarity">
    <text evidence="1">Belongs to the TRAFAC class translation factor GTPase superfamily. Classic translation factor GTPase family. IF-2 subfamily.</text>
</comment>
<evidence type="ECO:0000313" key="8">
    <source>
        <dbReference type="EMBL" id="KAG7527440.1"/>
    </source>
</evidence>
<keyword evidence="3" id="KW-0547">Nucleotide-binding</keyword>
<dbReference type="InterPro" id="IPR027417">
    <property type="entry name" value="P-loop_NTPase"/>
</dbReference>
<name>A0A8K0NMJ9_9TREE</name>
<sequence>MVDVRLGVLQARMRRMGMGEEECHSDNYLMSEDASLVVMEFGMNPIVDEERSFDIYPDPPEADSSALPLRPPVVTIMGHVDHGKTTLLDSLRHTSVASGEAGGITQHIGAFSVPLASLVNSESLSEGGVKSITFLDTPGHAAFTGMRARGASVTDIVVLVVAADDGVMPQTKEVLELVKKSGVGLVVAINKCDKPGVDFERVKGALGAEQIHLEKDGGDVPSVKVSGLKGQGLDTLVETLGVLAEVRDLRASVEGRGEGWVLESRVERGRGNSATILVTRGTLHVGSVIIAGTTWCKIRQMLDDKNKPIKSAPPGTPVNITGWKDLPLAGDKILQPYDYGVGKGNKGEDEVKRAVANRIRDKERKALMNDVEVINEKRRIERERQVEEEARHEAIKAEGGDVSAAIRSEERRLKREEEERGKKELRLIVRADVSGTVEAVVGALEGIGNNEVGVKIIHTDVGDVSDSDIAMAEASDATIIGFSVKAPRSIETLASSKNIPLHTESVIYRLIELVRTKVAGLLPPIVETRVNGEATVLQVFTIAVKGQKEGQVVAGCRVGNGVVGEGDVVRVLRGEGREVIFEGPLESLRHLKKEINEARKGSECGMVVDGFKDVKEGDQIVSITKVEKAQQL</sequence>
<evidence type="ECO:0000256" key="6">
    <source>
        <dbReference type="ARBA" id="ARBA00025162"/>
    </source>
</evidence>
<dbReference type="Proteomes" id="UP000812966">
    <property type="component" value="Unassembled WGS sequence"/>
</dbReference>
<dbReference type="InterPro" id="IPR005225">
    <property type="entry name" value="Small_GTP-bd"/>
</dbReference>
<dbReference type="SUPFAM" id="SSF52540">
    <property type="entry name" value="P-loop containing nucleoside triphosphate hydrolases"/>
    <property type="match status" value="1"/>
</dbReference>
<dbReference type="EMBL" id="JABELV010000289">
    <property type="protein sequence ID" value="KAG7527440.1"/>
    <property type="molecule type" value="Genomic_DNA"/>
</dbReference>
<dbReference type="Gene3D" id="2.40.30.10">
    <property type="entry name" value="Translation factors"/>
    <property type="match status" value="2"/>
</dbReference>
<feature type="domain" description="Tr-type G" evidence="7">
    <location>
        <begin position="69"/>
        <end position="250"/>
    </location>
</feature>
<dbReference type="FunFam" id="3.40.50.10050:FF:000001">
    <property type="entry name" value="Translation initiation factor IF-2"/>
    <property type="match status" value="1"/>
</dbReference>
<dbReference type="Pfam" id="PF11987">
    <property type="entry name" value="IF-2"/>
    <property type="match status" value="1"/>
</dbReference>
<dbReference type="InterPro" id="IPR015760">
    <property type="entry name" value="TIF_IF2"/>
</dbReference>
<dbReference type="Pfam" id="PF00009">
    <property type="entry name" value="GTP_EFTU"/>
    <property type="match status" value="1"/>
</dbReference>
<dbReference type="CDD" id="cd03692">
    <property type="entry name" value="mtIF2_IVc"/>
    <property type="match status" value="1"/>
</dbReference>
<evidence type="ECO:0000256" key="4">
    <source>
        <dbReference type="ARBA" id="ARBA00022917"/>
    </source>
</evidence>
<comment type="function">
    <text evidence="6">One of the essential components for the initiation of protein synthesis. Protects formylmethionyl-tRNA from spontaneous hydrolysis and promotes its binding to the 30S ribosomal subunits. Also involved in the hydrolysis of GTP during the formation of the 70S ribosomal complex.</text>
</comment>
<dbReference type="GO" id="GO:0003924">
    <property type="term" value="F:GTPase activity"/>
    <property type="evidence" value="ECO:0007669"/>
    <property type="project" value="InterPro"/>
</dbReference>
<keyword evidence="5" id="KW-0342">GTP-binding</keyword>
<accession>A0A8K0NMJ9</accession>
<dbReference type="InterPro" id="IPR000795">
    <property type="entry name" value="T_Tr_GTP-bd_dom"/>
</dbReference>
<organism evidence="8 9">
    <name type="scientific">Filobasidium floriforme</name>
    <dbReference type="NCBI Taxonomy" id="5210"/>
    <lineage>
        <taxon>Eukaryota</taxon>
        <taxon>Fungi</taxon>
        <taxon>Dikarya</taxon>
        <taxon>Basidiomycota</taxon>
        <taxon>Agaricomycotina</taxon>
        <taxon>Tremellomycetes</taxon>
        <taxon>Filobasidiales</taxon>
        <taxon>Filobasidiaceae</taxon>
        <taxon>Filobasidium</taxon>
    </lineage>
</organism>
<dbReference type="SUPFAM" id="SSF50447">
    <property type="entry name" value="Translation proteins"/>
    <property type="match status" value="2"/>
</dbReference>
<dbReference type="GO" id="GO:0005737">
    <property type="term" value="C:cytoplasm"/>
    <property type="evidence" value="ECO:0007669"/>
    <property type="project" value="TreeGrafter"/>
</dbReference>
<dbReference type="Pfam" id="PF22042">
    <property type="entry name" value="EF-G_D2"/>
    <property type="match status" value="1"/>
</dbReference>
<dbReference type="FunFam" id="3.40.50.300:FF:000019">
    <property type="entry name" value="Translation initiation factor IF-2"/>
    <property type="match status" value="1"/>
</dbReference>
<dbReference type="CDD" id="cd01887">
    <property type="entry name" value="IF2_eIF5B"/>
    <property type="match status" value="1"/>
</dbReference>
<dbReference type="PROSITE" id="PS51722">
    <property type="entry name" value="G_TR_2"/>
    <property type="match status" value="1"/>
</dbReference>
<dbReference type="InterPro" id="IPR053905">
    <property type="entry name" value="EF-G-like_DII"/>
</dbReference>
<proteinExistence type="inferred from homology"/>
<keyword evidence="9" id="KW-1185">Reference proteome</keyword>
<gene>
    <name evidence="8" type="ORF">FFLO_06930</name>
</gene>
<dbReference type="InterPro" id="IPR023115">
    <property type="entry name" value="TIF_IF2_dom3"/>
</dbReference>
<comment type="caution">
    <text evidence="8">The sequence shown here is derived from an EMBL/GenBank/DDBJ whole genome shotgun (WGS) entry which is preliminary data.</text>
</comment>
<dbReference type="NCBIfam" id="TIGR00231">
    <property type="entry name" value="small_GTP"/>
    <property type="match status" value="1"/>
</dbReference>
<dbReference type="PANTHER" id="PTHR43381">
    <property type="entry name" value="TRANSLATION INITIATION FACTOR IF-2-RELATED"/>
    <property type="match status" value="1"/>
</dbReference>